<gene>
    <name evidence="1" type="ORF">llap_9237</name>
</gene>
<keyword evidence="2" id="KW-1185">Reference proteome</keyword>
<accession>A0A2I0U368</accession>
<dbReference type="OrthoDB" id="418242at2759"/>
<evidence type="ECO:0000313" key="2">
    <source>
        <dbReference type="Proteomes" id="UP000233556"/>
    </source>
</evidence>
<dbReference type="EMBL" id="KZ506267">
    <property type="protein sequence ID" value="PKU40461.1"/>
    <property type="molecule type" value="Genomic_DNA"/>
</dbReference>
<proteinExistence type="predicted"/>
<organism evidence="1 2">
    <name type="scientific">Limosa lapponica baueri</name>
    <dbReference type="NCBI Taxonomy" id="1758121"/>
    <lineage>
        <taxon>Eukaryota</taxon>
        <taxon>Metazoa</taxon>
        <taxon>Chordata</taxon>
        <taxon>Craniata</taxon>
        <taxon>Vertebrata</taxon>
        <taxon>Euteleostomi</taxon>
        <taxon>Archelosauria</taxon>
        <taxon>Archosauria</taxon>
        <taxon>Dinosauria</taxon>
        <taxon>Saurischia</taxon>
        <taxon>Theropoda</taxon>
        <taxon>Coelurosauria</taxon>
        <taxon>Aves</taxon>
        <taxon>Neognathae</taxon>
        <taxon>Neoaves</taxon>
        <taxon>Charadriiformes</taxon>
        <taxon>Scolopacidae</taxon>
        <taxon>Limosa</taxon>
    </lineage>
</organism>
<name>A0A2I0U368_LIMLA</name>
<reference evidence="2" key="1">
    <citation type="submission" date="2017-11" db="EMBL/GenBank/DDBJ databases">
        <authorList>
            <person name="Lima N.C."/>
            <person name="Parody-Merino A.M."/>
            <person name="Battley P.F."/>
            <person name="Fidler A.E."/>
            <person name="Prosdocimi F."/>
        </authorList>
    </citation>
    <scope>NUCLEOTIDE SEQUENCE [LARGE SCALE GENOMIC DNA]</scope>
</reference>
<dbReference type="Proteomes" id="UP000233556">
    <property type="component" value="Unassembled WGS sequence"/>
</dbReference>
<reference evidence="2" key="2">
    <citation type="submission" date="2017-12" db="EMBL/GenBank/DDBJ databases">
        <title>Genome sequence of the Bar-tailed Godwit (Limosa lapponica baueri).</title>
        <authorList>
            <person name="Lima N.C.B."/>
            <person name="Parody-Merino A.M."/>
            <person name="Battley P.F."/>
            <person name="Fidler A.E."/>
            <person name="Prosdocimi F."/>
        </authorList>
    </citation>
    <scope>NUCLEOTIDE SEQUENCE [LARGE SCALE GENOMIC DNA]</scope>
</reference>
<sequence>MGYKVSLEPSLLQAEQPQLSQPVLIAEVLQSSDHHGGPPLDSFQQVHVLCWEAQSWTLYSRWGSHESGADGQNHLPQPAGHDSCDAAQGTGGFLGYQCTLLHPQVLLLRAALNPFSAQPVFVLGIAPTQVQDLARGLVELYEVHTGPPLKPVQDLLDDIPSIQCVDRTTQLGVVSKLAEGVLNSTVHVSNKDVQQHWSQFQPLRNATHQWSPLGLRAIDHDPWNVDHPANSLSTEWSIHQIHLSPI</sequence>
<evidence type="ECO:0000313" key="1">
    <source>
        <dbReference type="EMBL" id="PKU40461.1"/>
    </source>
</evidence>
<protein>
    <submittedName>
        <fullName evidence="1">Uncharacterized protein</fullName>
    </submittedName>
</protein>
<dbReference type="AlphaFoldDB" id="A0A2I0U368"/>